<keyword evidence="2" id="KW-0802">TPR repeat</keyword>
<dbReference type="EMBL" id="LRBV02000009">
    <property type="status" value="NOT_ANNOTATED_CDS"/>
    <property type="molecule type" value="Genomic_DNA"/>
</dbReference>
<protein>
    <recommendedName>
        <fullName evidence="6">Nephrocystin-3</fullName>
    </recommendedName>
</protein>
<organism evidence="4 5">
    <name type="scientific">Quercus lobata</name>
    <name type="common">Valley oak</name>
    <dbReference type="NCBI Taxonomy" id="97700"/>
    <lineage>
        <taxon>Eukaryota</taxon>
        <taxon>Viridiplantae</taxon>
        <taxon>Streptophyta</taxon>
        <taxon>Embryophyta</taxon>
        <taxon>Tracheophyta</taxon>
        <taxon>Spermatophyta</taxon>
        <taxon>Magnoliopsida</taxon>
        <taxon>eudicotyledons</taxon>
        <taxon>Gunneridae</taxon>
        <taxon>Pentapetalae</taxon>
        <taxon>rosids</taxon>
        <taxon>fabids</taxon>
        <taxon>Fagales</taxon>
        <taxon>Fagaceae</taxon>
        <taxon>Quercus</taxon>
    </lineage>
</organism>
<evidence type="ECO:0000313" key="5">
    <source>
        <dbReference type="Proteomes" id="UP000594261"/>
    </source>
</evidence>
<dbReference type="PANTHER" id="PTHR45641:SF19">
    <property type="entry name" value="NEPHROCYSTIN-3"/>
    <property type="match status" value="1"/>
</dbReference>
<proteinExistence type="predicted"/>
<dbReference type="EnsemblPlants" id="QL09p008055:mrna">
    <property type="protein sequence ID" value="QL09p008055:mrna"/>
    <property type="gene ID" value="QL09p008055"/>
</dbReference>
<dbReference type="PANTHER" id="PTHR45641">
    <property type="entry name" value="TETRATRICOPEPTIDE REPEAT PROTEIN (AFU_ORTHOLOGUE AFUA_6G03870)"/>
    <property type="match status" value="1"/>
</dbReference>
<evidence type="ECO:0000256" key="1">
    <source>
        <dbReference type="ARBA" id="ARBA00022737"/>
    </source>
</evidence>
<dbReference type="InterPro" id="IPR011990">
    <property type="entry name" value="TPR-like_helical_dom_sf"/>
</dbReference>
<dbReference type="Pfam" id="PF13424">
    <property type="entry name" value="TPR_12"/>
    <property type="match status" value="2"/>
</dbReference>
<dbReference type="GO" id="GO:0009507">
    <property type="term" value="C:chloroplast"/>
    <property type="evidence" value="ECO:0007669"/>
    <property type="project" value="TreeGrafter"/>
</dbReference>
<evidence type="ECO:0008006" key="6">
    <source>
        <dbReference type="Google" id="ProtNLM"/>
    </source>
</evidence>
<keyword evidence="3" id="KW-0472">Membrane</keyword>
<reference evidence="4 5" key="1">
    <citation type="journal article" date="2016" name="G3 (Bethesda)">
        <title>First Draft Assembly and Annotation of the Genome of a California Endemic Oak Quercus lobata Nee (Fagaceae).</title>
        <authorList>
            <person name="Sork V.L."/>
            <person name="Fitz-Gibbon S.T."/>
            <person name="Puiu D."/>
            <person name="Crepeau M."/>
            <person name="Gugger P.F."/>
            <person name="Sherman R."/>
            <person name="Stevens K."/>
            <person name="Langley C.H."/>
            <person name="Pellegrini M."/>
            <person name="Salzberg S.L."/>
        </authorList>
    </citation>
    <scope>NUCLEOTIDE SEQUENCE [LARGE SCALE GENOMIC DNA]</scope>
    <source>
        <strain evidence="4 5">cv. SW786</strain>
    </source>
</reference>
<sequence length="509" mass="56621">MQSDQLRKAITCFSVCLQKQKWSIKLYMLPFRAIAGHHVLKPFASVGSLEADLSSQENHAPGTSVPNNIQRFKMSFDQTSYPLDDMSDFEKQLQELFGEVKRIIMKGNKSDAIDLLKANYESVKEQMNAGTKGIEEAALLDIIALGYMAVGDLKFVGSLLAMLTEVVESLKDNEPFLDSVLVHMGRKNSIYLITPLLGMAKVLGAIGRSTKEVETYHRAIAILELNKGAESEDLVVALFGLGNILLKEGRTTNVETHFVRILNLYKKLYGENDGRVGMAMCSLAHVECAKGNPDEAIQLYENALQVIKDSNHVALDDSIMEKMRIDLAESLYVVGRGKEGRKMLEECLLITEKYKGKEHPSSVTHLLNLATSYSRSKNIVEAERLLRTSLEIMRKTVGPDDQSITFPMLHLAVTLYNLKRDEEAEQLALEVLHIREKAFGKDSLPVGEALDCLVSIQTRLGKDDGELLELLKRIDCCIAIAWTGLCAYFGSIGLLYCHCKSNSNTPPKS</sequence>
<feature type="transmembrane region" description="Helical" evidence="3">
    <location>
        <begin position="479"/>
        <end position="499"/>
    </location>
</feature>
<dbReference type="Gramene" id="QL09p008055:mrna">
    <property type="protein sequence ID" value="QL09p008055:mrna"/>
    <property type="gene ID" value="QL09p008055"/>
</dbReference>
<dbReference type="InterPro" id="IPR019734">
    <property type="entry name" value="TPR_rpt"/>
</dbReference>
<dbReference type="OMA" id="VECLLEM"/>
<dbReference type="SUPFAM" id="SSF48452">
    <property type="entry name" value="TPR-like"/>
    <property type="match status" value="1"/>
</dbReference>
<keyword evidence="3" id="KW-1133">Transmembrane helix</keyword>
<evidence type="ECO:0000313" key="4">
    <source>
        <dbReference type="EnsemblPlants" id="QL09p008055:mrna"/>
    </source>
</evidence>
<keyword evidence="5" id="KW-1185">Reference proteome</keyword>
<dbReference type="AlphaFoldDB" id="A0A7N2MGA1"/>
<dbReference type="Proteomes" id="UP000594261">
    <property type="component" value="Chromosome 9"/>
</dbReference>
<dbReference type="Gene3D" id="1.25.40.10">
    <property type="entry name" value="Tetratricopeptide repeat domain"/>
    <property type="match status" value="2"/>
</dbReference>
<evidence type="ECO:0000256" key="2">
    <source>
        <dbReference type="ARBA" id="ARBA00022803"/>
    </source>
</evidence>
<dbReference type="Pfam" id="PF13374">
    <property type="entry name" value="TPR_10"/>
    <property type="match status" value="1"/>
</dbReference>
<dbReference type="FunCoup" id="A0A7N2MGA1">
    <property type="interactions" value="760"/>
</dbReference>
<name>A0A7N2MGA1_QUELO</name>
<accession>A0A7N2MGA1</accession>
<evidence type="ECO:0000256" key="3">
    <source>
        <dbReference type="SAM" id="Phobius"/>
    </source>
</evidence>
<reference evidence="4" key="2">
    <citation type="submission" date="2021-01" db="UniProtKB">
        <authorList>
            <consortium name="EnsemblPlants"/>
        </authorList>
    </citation>
    <scope>IDENTIFICATION</scope>
</reference>
<keyword evidence="3" id="KW-0812">Transmembrane</keyword>
<dbReference type="SMART" id="SM00028">
    <property type="entry name" value="TPR"/>
    <property type="match status" value="5"/>
</dbReference>
<dbReference type="GO" id="GO:0009658">
    <property type="term" value="P:chloroplast organization"/>
    <property type="evidence" value="ECO:0007669"/>
    <property type="project" value="TreeGrafter"/>
</dbReference>
<keyword evidence="1" id="KW-0677">Repeat</keyword>
<dbReference type="InParanoid" id="A0A7N2MGA1"/>